<dbReference type="Proteomes" id="UP001371456">
    <property type="component" value="Unassembled WGS sequence"/>
</dbReference>
<evidence type="ECO:0000256" key="1">
    <source>
        <dbReference type="SAM" id="MobiDB-lite"/>
    </source>
</evidence>
<protein>
    <submittedName>
        <fullName evidence="2">Uncharacterized protein</fullName>
    </submittedName>
</protein>
<proteinExistence type="predicted"/>
<keyword evidence="3" id="KW-1185">Reference proteome</keyword>
<gene>
    <name evidence="2" type="ORF">RDI58_013300</name>
</gene>
<organism evidence="2 3">
    <name type="scientific">Solanum bulbocastanum</name>
    <name type="common">Wild potato</name>
    <dbReference type="NCBI Taxonomy" id="147425"/>
    <lineage>
        <taxon>Eukaryota</taxon>
        <taxon>Viridiplantae</taxon>
        <taxon>Streptophyta</taxon>
        <taxon>Embryophyta</taxon>
        <taxon>Tracheophyta</taxon>
        <taxon>Spermatophyta</taxon>
        <taxon>Magnoliopsida</taxon>
        <taxon>eudicotyledons</taxon>
        <taxon>Gunneridae</taxon>
        <taxon>Pentapetalae</taxon>
        <taxon>asterids</taxon>
        <taxon>lamiids</taxon>
        <taxon>Solanales</taxon>
        <taxon>Solanaceae</taxon>
        <taxon>Solanoideae</taxon>
        <taxon>Solaneae</taxon>
        <taxon>Solanum</taxon>
    </lineage>
</organism>
<accession>A0AAN8TKL3</accession>
<sequence length="355" mass="39997">MSATIQSHTSMFHEILSQLSTLQPNQLGQQLGKSPVSSVPSPPTMPPPQTFYHQHTSSIQNPIFSPFPPQPQFPQQTQFPLQTQFLLHPPSNPYATFRCDKPAPIKLPKFDGAHAESWVFQANQYFDVYGVSDEQRLTLAAFYLEALVTRFGAKTLEAPEGVLAKLQMTSSVREYLSQFEKTTNRTSGHIPYKKLTPTEMKRKCNLCYHCDEKWHKNHRCTFTPQLLLLLSEDEIVEFPPPEAKKVIDESLTPPCTEEALVSTISYLALFGDLHPTALRFSDNVKGYPVKVSLTIQGFTLCIYFLIIEFHGSDMVLGIVLFALWVELSQTMLVSSLRSSLLWGKPSNGLGILLHL</sequence>
<reference evidence="2 3" key="1">
    <citation type="submission" date="2024-02" db="EMBL/GenBank/DDBJ databases">
        <title>de novo genome assembly of Solanum bulbocastanum strain 11H21.</title>
        <authorList>
            <person name="Hosaka A.J."/>
        </authorList>
    </citation>
    <scope>NUCLEOTIDE SEQUENCE [LARGE SCALE GENOMIC DNA]</scope>
    <source>
        <tissue evidence="2">Young leaves</tissue>
    </source>
</reference>
<dbReference type="AlphaFoldDB" id="A0AAN8TKL3"/>
<dbReference type="EMBL" id="JBANQN010000005">
    <property type="protein sequence ID" value="KAK6789500.1"/>
    <property type="molecule type" value="Genomic_DNA"/>
</dbReference>
<feature type="compositionally biased region" description="Pro residues" evidence="1">
    <location>
        <begin position="40"/>
        <end position="49"/>
    </location>
</feature>
<name>A0AAN8TKL3_SOLBU</name>
<evidence type="ECO:0000313" key="2">
    <source>
        <dbReference type="EMBL" id="KAK6789500.1"/>
    </source>
</evidence>
<evidence type="ECO:0000313" key="3">
    <source>
        <dbReference type="Proteomes" id="UP001371456"/>
    </source>
</evidence>
<feature type="region of interest" description="Disordered" evidence="1">
    <location>
        <begin position="27"/>
        <end position="53"/>
    </location>
</feature>
<comment type="caution">
    <text evidence="2">The sequence shown here is derived from an EMBL/GenBank/DDBJ whole genome shotgun (WGS) entry which is preliminary data.</text>
</comment>